<accession>A0A8S4DLL2</accession>
<keyword evidence="1" id="KW-0472">Membrane</keyword>
<sequence length="232" mass="25378">MSCSTIPCHILCPQLASIEAMMLKLILSGLKMLEARRAGRGCSCESTSEKVRELLDKFPKPPPPPALSTLFCGHNAGAGGGGGVKSIYHSTQDLSVAPFSLDPLHFPPKGKKWGGNQRPPKDKLDFDTTTLGEQIYSSKEKVTYHNASEKGPWFVLKEALQLLQLAVTATALLIYYLIYCYMQLIYLTLQSAVYFRNADGAMRVTIAVVIVSALVVAVNCFIRLQRLLGVIS</sequence>
<dbReference type="Proteomes" id="UP000653454">
    <property type="component" value="Unassembled WGS sequence"/>
</dbReference>
<dbReference type="AlphaFoldDB" id="A0A8S4DLL2"/>
<protein>
    <submittedName>
        <fullName evidence="2">(diamondback moth) hypothetical protein</fullName>
    </submittedName>
</protein>
<gene>
    <name evidence="2" type="ORF">PLXY2_LOCUS2498</name>
</gene>
<dbReference type="EMBL" id="CAJHNJ030000006">
    <property type="protein sequence ID" value="CAG9100923.1"/>
    <property type="molecule type" value="Genomic_DNA"/>
</dbReference>
<reference evidence="2" key="1">
    <citation type="submission" date="2020-11" db="EMBL/GenBank/DDBJ databases">
        <authorList>
            <person name="Whiteford S."/>
        </authorList>
    </citation>
    <scope>NUCLEOTIDE SEQUENCE</scope>
</reference>
<evidence type="ECO:0000313" key="3">
    <source>
        <dbReference type="Proteomes" id="UP000653454"/>
    </source>
</evidence>
<name>A0A8S4DLL2_PLUXY</name>
<organism evidence="2 3">
    <name type="scientific">Plutella xylostella</name>
    <name type="common">Diamondback moth</name>
    <name type="synonym">Plutella maculipennis</name>
    <dbReference type="NCBI Taxonomy" id="51655"/>
    <lineage>
        <taxon>Eukaryota</taxon>
        <taxon>Metazoa</taxon>
        <taxon>Ecdysozoa</taxon>
        <taxon>Arthropoda</taxon>
        <taxon>Hexapoda</taxon>
        <taxon>Insecta</taxon>
        <taxon>Pterygota</taxon>
        <taxon>Neoptera</taxon>
        <taxon>Endopterygota</taxon>
        <taxon>Lepidoptera</taxon>
        <taxon>Glossata</taxon>
        <taxon>Ditrysia</taxon>
        <taxon>Yponomeutoidea</taxon>
        <taxon>Plutellidae</taxon>
        <taxon>Plutella</taxon>
    </lineage>
</organism>
<proteinExistence type="predicted"/>
<feature type="transmembrane region" description="Helical" evidence="1">
    <location>
        <begin position="201"/>
        <end position="222"/>
    </location>
</feature>
<evidence type="ECO:0000256" key="1">
    <source>
        <dbReference type="SAM" id="Phobius"/>
    </source>
</evidence>
<keyword evidence="1" id="KW-1133">Transmembrane helix</keyword>
<feature type="transmembrane region" description="Helical" evidence="1">
    <location>
        <begin position="162"/>
        <end position="189"/>
    </location>
</feature>
<evidence type="ECO:0000313" key="2">
    <source>
        <dbReference type="EMBL" id="CAG9100923.1"/>
    </source>
</evidence>
<comment type="caution">
    <text evidence="2">The sequence shown here is derived from an EMBL/GenBank/DDBJ whole genome shotgun (WGS) entry which is preliminary data.</text>
</comment>
<keyword evidence="1" id="KW-0812">Transmembrane</keyword>
<keyword evidence="3" id="KW-1185">Reference proteome</keyword>